<protein>
    <submittedName>
        <fullName evidence="4">IBB domain-containing protein</fullName>
    </submittedName>
</protein>
<keyword evidence="3" id="KW-1185">Reference proteome</keyword>
<evidence type="ECO:0000259" key="2">
    <source>
        <dbReference type="PROSITE" id="PS51214"/>
    </source>
</evidence>
<evidence type="ECO:0000313" key="3">
    <source>
        <dbReference type="Proteomes" id="UP000887574"/>
    </source>
</evidence>
<name>A0A915E077_9BILA</name>
<organism evidence="3 4">
    <name type="scientific">Ditylenchus dipsaci</name>
    <dbReference type="NCBI Taxonomy" id="166011"/>
    <lineage>
        <taxon>Eukaryota</taxon>
        <taxon>Metazoa</taxon>
        <taxon>Ecdysozoa</taxon>
        <taxon>Nematoda</taxon>
        <taxon>Chromadorea</taxon>
        <taxon>Rhabditida</taxon>
        <taxon>Tylenchina</taxon>
        <taxon>Tylenchomorpha</taxon>
        <taxon>Sphaerularioidea</taxon>
        <taxon>Anguinidae</taxon>
        <taxon>Anguininae</taxon>
        <taxon>Ditylenchus</taxon>
    </lineage>
</organism>
<dbReference type="PROSITE" id="PS51214">
    <property type="entry name" value="IBB"/>
    <property type="match status" value="1"/>
</dbReference>
<dbReference type="WBParaSite" id="jg2453">
    <property type="protein sequence ID" value="jg2453"/>
    <property type="gene ID" value="jg2453"/>
</dbReference>
<dbReference type="Proteomes" id="UP000887574">
    <property type="component" value="Unplaced"/>
</dbReference>
<dbReference type="InterPro" id="IPR002652">
    <property type="entry name" value="Importin-a_IBB"/>
</dbReference>
<dbReference type="AlphaFoldDB" id="A0A915E077"/>
<dbReference type="InterPro" id="IPR036975">
    <property type="entry name" value="Importin-a_IBB_sf"/>
</dbReference>
<dbReference type="GO" id="GO:0006606">
    <property type="term" value="P:protein import into nucleus"/>
    <property type="evidence" value="ECO:0007669"/>
    <property type="project" value="InterPro"/>
</dbReference>
<dbReference type="SUPFAM" id="SSF48371">
    <property type="entry name" value="ARM repeat"/>
    <property type="match status" value="1"/>
</dbReference>
<reference evidence="4" key="1">
    <citation type="submission" date="2022-11" db="UniProtKB">
        <authorList>
            <consortium name="WormBaseParasite"/>
        </authorList>
    </citation>
    <scope>IDENTIFICATION</scope>
</reference>
<dbReference type="Pfam" id="PF01749">
    <property type="entry name" value="IBB"/>
    <property type="match status" value="1"/>
</dbReference>
<accession>A0A915E077</accession>
<dbReference type="Gene3D" id="1.20.5.690">
    <property type="entry name" value="Importin-alpha, importin-beta-binding domain"/>
    <property type="match status" value="1"/>
</dbReference>
<dbReference type="InterPro" id="IPR016024">
    <property type="entry name" value="ARM-type_fold"/>
</dbReference>
<evidence type="ECO:0000256" key="1">
    <source>
        <dbReference type="PROSITE-ProRule" id="PRU00561"/>
    </source>
</evidence>
<evidence type="ECO:0000313" key="4">
    <source>
        <dbReference type="WBParaSite" id="jg2453"/>
    </source>
</evidence>
<dbReference type="GO" id="GO:0061608">
    <property type="term" value="F:nuclear import signal receptor activity"/>
    <property type="evidence" value="ECO:0007669"/>
    <property type="project" value="InterPro"/>
</dbReference>
<sequence length="256" mass="29408">MMIEYPNNEELFLLADSGKEAPDPDRIFIFGRSAFAMWIHLVLKIFIDAHLALLLRILLRSLLLWGNATGSSCCCFMFFCQANPKKIYSKMFRMIRNLYPNFKPTSASLDYELGVMNALYGPFEALQNNSKSDDSRRRRTECSVELRRQKRNDEMMKRRNLTIEADDSDTSVTSDTQDAGGKALSTELMSVDTALAILTNNPTIEDLRRAFEGIRKLLSRSKDPPVDEVIKLDWLKLSVKLFWLRMRRFSSMPLGA</sequence>
<feature type="domain" description="IBB" evidence="2">
    <location>
        <begin position="106"/>
        <end position="168"/>
    </location>
</feature>
<keyword evidence="1" id="KW-0813">Transport</keyword>
<proteinExistence type="predicted"/>